<gene>
    <name evidence="3" type="ORF">R6G74_02420</name>
    <name evidence="4" type="ORF">R6P33_08690</name>
</gene>
<evidence type="ECO:0000313" key="4">
    <source>
        <dbReference type="EMBL" id="MDY5147092.1"/>
    </source>
</evidence>
<dbReference type="InterPro" id="IPR045857">
    <property type="entry name" value="O16G_dom_2"/>
</dbReference>
<dbReference type="SUPFAM" id="SSF51445">
    <property type="entry name" value="(Trans)glycosidases"/>
    <property type="match status" value="1"/>
</dbReference>
<dbReference type="Gene3D" id="3.90.400.10">
    <property type="entry name" value="Oligo-1,6-glucosidase, Domain 2"/>
    <property type="match status" value="1"/>
</dbReference>
<dbReference type="InterPro" id="IPR006047">
    <property type="entry name" value="GH13_cat_dom"/>
</dbReference>
<evidence type="ECO:0000313" key="6">
    <source>
        <dbReference type="Proteomes" id="UP001288320"/>
    </source>
</evidence>
<dbReference type="Proteomes" id="UP001288320">
    <property type="component" value="Unassembled WGS sequence"/>
</dbReference>
<protein>
    <submittedName>
        <fullName evidence="3">Glycoside hydrolase family 13 protein</fullName>
    </submittedName>
</protein>
<keyword evidence="5" id="KW-1185">Reference proteome</keyword>
<sequence length="575" mass="64610">MLLHPASERENWWRDAVIYQIYPRSFASSGGPLGDLRGIESRLGYLADLGIDAVWLSPFYRSPQFDAGYDVSDYRDVDPRFGTLKDAEHLIEAAHEAGLRIIVDIVPNHTSWDHELFRRAVAAGPGSPERELFWFREGKNGGSEPPTNWRSVFGGPAWSRVRDLPFVAGTPAAEEDLYYLHLFDRSQPDLNWQNPAVRAEFLATLRFWLDRGADGFRVDVAHGLMKDPALPDWSGAVEMAGVTEKPEPAPFFDRDEVHEIYREWRAVLDEYSPERILVAEAWADTEERLARYIRPDEMNQAFNFIYLAAPFEREALREIIVQSLRQSDRVGAPTTWVLSNHDGVRVCSRLGYRDTSRGANGIGANDPQPDRELGARRALAWHQLTAGLPGVYYIYQGEERNLPEHTSLPDEVREDPTFARTHGKELGRDGCRVPLPWESDRPGCGFSPDGATWLPQGADWARYTVDVQEADPHSPLHFFRTMLRLRDELELGVGSLEDVCDEYGAGVLAYVNRAANTNRAAHAQRPPVLMLTVFDDAAPLPSGWRVLLASDPAASALGEGEMIPADTTVWLVPVE</sequence>
<dbReference type="SMART" id="SM00642">
    <property type="entry name" value="Aamy"/>
    <property type="match status" value="1"/>
</dbReference>
<dbReference type="EMBL" id="JAWNFV010000003">
    <property type="protein sequence ID" value="MDY5140174.1"/>
    <property type="molecule type" value="Genomic_DNA"/>
</dbReference>
<dbReference type="InterPro" id="IPR017853">
    <property type="entry name" value="GH"/>
</dbReference>
<keyword evidence="3" id="KW-0378">Hydrolase</keyword>
<organism evidence="3 6">
    <name type="scientific">Actinotignum timonense</name>
    <dbReference type="NCBI Taxonomy" id="1870995"/>
    <lineage>
        <taxon>Bacteria</taxon>
        <taxon>Bacillati</taxon>
        <taxon>Actinomycetota</taxon>
        <taxon>Actinomycetes</taxon>
        <taxon>Actinomycetales</taxon>
        <taxon>Actinomycetaceae</taxon>
        <taxon>Actinotignum</taxon>
    </lineage>
</organism>
<evidence type="ECO:0000313" key="5">
    <source>
        <dbReference type="Proteomes" id="UP001284901"/>
    </source>
</evidence>
<feature type="domain" description="Glycosyl hydrolase family 13 catalytic" evidence="2">
    <location>
        <begin position="20"/>
        <end position="432"/>
    </location>
</feature>
<reference evidence="3 5" key="1">
    <citation type="submission" date="2023-10" db="EMBL/GenBank/DDBJ databases">
        <title>Whole Genome based description of the genera Actinobaculum and Actinotignum reveals a complex phylogenetic relationship within the species included in the genus Actinotignum.</title>
        <authorList>
            <person name="Jensen C.S."/>
            <person name="Dargis R."/>
            <person name="Kemp M."/>
            <person name="Christensen J.J."/>
        </authorList>
    </citation>
    <scope>NUCLEOTIDE SEQUENCE</scope>
    <source>
        <strain evidence="4 5">SLA_B089</strain>
        <strain evidence="3">SLA_B245</strain>
    </source>
</reference>
<dbReference type="EMBL" id="JAWNFY010000029">
    <property type="protein sequence ID" value="MDY5147092.1"/>
    <property type="molecule type" value="Genomic_DNA"/>
</dbReference>
<comment type="caution">
    <text evidence="3">The sequence shown here is derived from an EMBL/GenBank/DDBJ whole genome shotgun (WGS) entry which is preliminary data.</text>
</comment>
<evidence type="ECO:0000256" key="1">
    <source>
        <dbReference type="ARBA" id="ARBA00008061"/>
    </source>
</evidence>
<evidence type="ECO:0000313" key="3">
    <source>
        <dbReference type="EMBL" id="MDY5140174.1"/>
    </source>
</evidence>
<proteinExistence type="inferred from homology"/>
<evidence type="ECO:0000259" key="2">
    <source>
        <dbReference type="SMART" id="SM00642"/>
    </source>
</evidence>
<dbReference type="CDD" id="cd11332">
    <property type="entry name" value="AmyAc_OligoGlu_TS"/>
    <property type="match status" value="1"/>
</dbReference>
<dbReference type="AlphaFoldDB" id="A0AAW9HEE0"/>
<dbReference type="Proteomes" id="UP001284901">
    <property type="component" value="Unassembled WGS sequence"/>
</dbReference>
<dbReference type="GO" id="GO:0009313">
    <property type="term" value="P:oligosaccharide catabolic process"/>
    <property type="evidence" value="ECO:0007669"/>
    <property type="project" value="TreeGrafter"/>
</dbReference>
<dbReference type="GO" id="GO:0004556">
    <property type="term" value="F:alpha-amylase activity"/>
    <property type="evidence" value="ECO:0007669"/>
    <property type="project" value="TreeGrafter"/>
</dbReference>
<dbReference type="GeneID" id="92813652"/>
<dbReference type="PANTHER" id="PTHR10357:SF179">
    <property type="entry name" value="NEUTRAL AND BASIC AMINO ACID TRANSPORT PROTEIN RBAT"/>
    <property type="match status" value="1"/>
</dbReference>
<dbReference type="Pfam" id="PF00128">
    <property type="entry name" value="Alpha-amylase"/>
    <property type="match status" value="1"/>
</dbReference>
<dbReference type="Gene3D" id="3.20.20.80">
    <property type="entry name" value="Glycosidases"/>
    <property type="match status" value="1"/>
</dbReference>
<dbReference type="RefSeq" id="WP_087069861.1">
    <property type="nucleotide sequence ID" value="NZ_CAUPFC010000004.1"/>
</dbReference>
<name>A0AAW9HEE0_9ACTO</name>
<dbReference type="PANTHER" id="PTHR10357">
    <property type="entry name" value="ALPHA-AMYLASE FAMILY MEMBER"/>
    <property type="match status" value="1"/>
</dbReference>
<comment type="similarity">
    <text evidence="1">Belongs to the glycosyl hydrolase 13 family.</text>
</comment>
<accession>A0AAW9HEE0</accession>